<dbReference type="AlphaFoldDB" id="A0AAD6SDV1"/>
<feature type="domain" description="Zn(2)-C6 fungal-type" evidence="2">
    <location>
        <begin position="47"/>
        <end position="83"/>
    </location>
</feature>
<sequence>MFETHGERSEGSPQYKASISPHINHPSIGMSVMSPKRSIRPHRAFVACTHCRKRKIRCIATTILDGIWKPCTRCSLKGLKCEYLSLDYSGATPPTPVACCNCRESKIKCSTVTDGDCTRPCTNCSQRNILCVSPAMGGRYTPFPAATPPGHIRDLHRHSSRQAPQRSASCPQGLAFHTTTHHYHQDVWSPTPIRPLSAGIIDLLHQSSLAYVLPMSSALPPPIRSPHVRPASHPSYDRTPDPPQDPFASMEQQYQPASTLEELFTTLEDLFDPNLFGMDLDYSSLFSAESIQSYE</sequence>
<feature type="region of interest" description="Disordered" evidence="1">
    <location>
        <begin position="223"/>
        <end position="249"/>
    </location>
</feature>
<evidence type="ECO:0000256" key="1">
    <source>
        <dbReference type="SAM" id="MobiDB-lite"/>
    </source>
</evidence>
<dbReference type="Pfam" id="PF00172">
    <property type="entry name" value="Zn_clus"/>
    <property type="match status" value="1"/>
</dbReference>
<gene>
    <name evidence="3" type="ORF">C8F04DRAFT_126817</name>
</gene>
<evidence type="ECO:0000313" key="4">
    <source>
        <dbReference type="Proteomes" id="UP001218188"/>
    </source>
</evidence>
<feature type="region of interest" description="Disordered" evidence="1">
    <location>
        <begin position="1"/>
        <end position="27"/>
    </location>
</feature>
<dbReference type="GO" id="GO:0000981">
    <property type="term" value="F:DNA-binding transcription factor activity, RNA polymerase II-specific"/>
    <property type="evidence" value="ECO:0007669"/>
    <property type="project" value="InterPro"/>
</dbReference>
<dbReference type="GO" id="GO:0008270">
    <property type="term" value="F:zinc ion binding"/>
    <property type="evidence" value="ECO:0007669"/>
    <property type="project" value="InterPro"/>
</dbReference>
<evidence type="ECO:0000313" key="3">
    <source>
        <dbReference type="EMBL" id="KAJ7025814.1"/>
    </source>
</evidence>
<dbReference type="InterPro" id="IPR036864">
    <property type="entry name" value="Zn2-C6_fun-type_DNA-bd_sf"/>
</dbReference>
<dbReference type="PANTHER" id="PTHR47783:SF1">
    <property type="entry name" value="ZN(II)2CYS6 TRANSCRIPTION FACTOR (EUROFUNG)"/>
    <property type="match status" value="1"/>
</dbReference>
<dbReference type="Proteomes" id="UP001218188">
    <property type="component" value="Unassembled WGS sequence"/>
</dbReference>
<dbReference type="PROSITE" id="PS50048">
    <property type="entry name" value="ZN2_CY6_FUNGAL_2"/>
    <property type="match status" value="2"/>
</dbReference>
<reference evidence="3" key="1">
    <citation type="submission" date="2023-03" db="EMBL/GenBank/DDBJ databases">
        <title>Massive genome expansion in bonnet fungi (Mycena s.s.) driven by repeated elements and novel gene families across ecological guilds.</title>
        <authorList>
            <consortium name="Lawrence Berkeley National Laboratory"/>
            <person name="Harder C.B."/>
            <person name="Miyauchi S."/>
            <person name="Viragh M."/>
            <person name="Kuo A."/>
            <person name="Thoen E."/>
            <person name="Andreopoulos B."/>
            <person name="Lu D."/>
            <person name="Skrede I."/>
            <person name="Drula E."/>
            <person name="Henrissat B."/>
            <person name="Morin E."/>
            <person name="Kohler A."/>
            <person name="Barry K."/>
            <person name="LaButti K."/>
            <person name="Morin E."/>
            <person name="Salamov A."/>
            <person name="Lipzen A."/>
            <person name="Mereny Z."/>
            <person name="Hegedus B."/>
            <person name="Baldrian P."/>
            <person name="Stursova M."/>
            <person name="Weitz H."/>
            <person name="Taylor A."/>
            <person name="Grigoriev I.V."/>
            <person name="Nagy L.G."/>
            <person name="Martin F."/>
            <person name="Kauserud H."/>
        </authorList>
    </citation>
    <scope>NUCLEOTIDE SEQUENCE</scope>
    <source>
        <strain evidence="3">CBHHK200</strain>
    </source>
</reference>
<dbReference type="EMBL" id="JARJCM010000148">
    <property type="protein sequence ID" value="KAJ7025814.1"/>
    <property type="molecule type" value="Genomic_DNA"/>
</dbReference>
<dbReference type="Gene3D" id="4.10.240.10">
    <property type="entry name" value="Zn(2)-C6 fungal-type DNA-binding domain"/>
    <property type="match status" value="2"/>
</dbReference>
<accession>A0AAD6SDV1</accession>
<dbReference type="SMART" id="SM00066">
    <property type="entry name" value="GAL4"/>
    <property type="match status" value="2"/>
</dbReference>
<protein>
    <recommendedName>
        <fullName evidence="2">Zn(2)-C6 fungal-type domain-containing protein</fullName>
    </recommendedName>
</protein>
<organism evidence="3 4">
    <name type="scientific">Mycena alexandri</name>
    <dbReference type="NCBI Taxonomy" id="1745969"/>
    <lineage>
        <taxon>Eukaryota</taxon>
        <taxon>Fungi</taxon>
        <taxon>Dikarya</taxon>
        <taxon>Basidiomycota</taxon>
        <taxon>Agaricomycotina</taxon>
        <taxon>Agaricomycetes</taxon>
        <taxon>Agaricomycetidae</taxon>
        <taxon>Agaricales</taxon>
        <taxon>Marasmiineae</taxon>
        <taxon>Mycenaceae</taxon>
        <taxon>Mycena</taxon>
    </lineage>
</organism>
<dbReference type="SUPFAM" id="SSF57701">
    <property type="entry name" value="Zn2/Cys6 DNA-binding domain"/>
    <property type="match status" value="2"/>
</dbReference>
<feature type="compositionally biased region" description="Basic and acidic residues" evidence="1">
    <location>
        <begin position="1"/>
        <end position="10"/>
    </location>
</feature>
<dbReference type="PANTHER" id="PTHR47783">
    <property type="entry name" value="ZN(II)2CYS6 TRANSCRIPTION FACTOR (EUROFUNG)-RELATED"/>
    <property type="match status" value="1"/>
</dbReference>
<dbReference type="CDD" id="cd00067">
    <property type="entry name" value="GAL4"/>
    <property type="match status" value="2"/>
</dbReference>
<comment type="caution">
    <text evidence="3">The sequence shown here is derived from an EMBL/GenBank/DDBJ whole genome shotgun (WGS) entry which is preliminary data.</text>
</comment>
<proteinExistence type="predicted"/>
<dbReference type="PROSITE" id="PS00463">
    <property type="entry name" value="ZN2_CY6_FUNGAL_1"/>
    <property type="match status" value="2"/>
</dbReference>
<dbReference type="InterPro" id="IPR001138">
    <property type="entry name" value="Zn2Cys6_DnaBD"/>
</dbReference>
<name>A0AAD6SDV1_9AGAR</name>
<evidence type="ECO:0000259" key="2">
    <source>
        <dbReference type="PROSITE" id="PS50048"/>
    </source>
</evidence>
<feature type="domain" description="Zn(2)-C6 fungal-type" evidence="2">
    <location>
        <begin position="98"/>
        <end position="133"/>
    </location>
</feature>
<keyword evidence="4" id="KW-1185">Reference proteome</keyword>